<reference evidence="3 4" key="1">
    <citation type="submission" date="2024-02" db="EMBL/GenBank/DDBJ databases">
        <authorList>
            <person name="Daric V."/>
            <person name="Darras S."/>
        </authorList>
    </citation>
    <scope>NUCLEOTIDE SEQUENCE [LARGE SCALE GENOMIC DNA]</scope>
</reference>
<dbReference type="Proteomes" id="UP001642483">
    <property type="component" value="Unassembled WGS sequence"/>
</dbReference>
<feature type="region of interest" description="Disordered" evidence="1">
    <location>
        <begin position="812"/>
        <end position="834"/>
    </location>
</feature>
<evidence type="ECO:0000256" key="2">
    <source>
        <dbReference type="SAM" id="SignalP"/>
    </source>
</evidence>
<gene>
    <name evidence="3" type="ORF">CVLEPA_LOCUS27772</name>
</gene>
<accession>A0ABP0GRP5</accession>
<dbReference type="InterPro" id="IPR040090">
    <property type="entry name" value="TXNDC16"/>
</dbReference>
<dbReference type="PANTHER" id="PTHR22699:SF1">
    <property type="entry name" value="THIOREDOXIN DOMAIN-CONTAINING PROTEIN 16"/>
    <property type="match status" value="1"/>
</dbReference>
<organism evidence="3 4">
    <name type="scientific">Clavelina lepadiformis</name>
    <name type="common">Light-bulb sea squirt</name>
    <name type="synonym">Ascidia lepadiformis</name>
    <dbReference type="NCBI Taxonomy" id="159417"/>
    <lineage>
        <taxon>Eukaryota</taxon>
        <taxon>Metazoa</taxon>
        <taxon>Chordata</taxon>
        <taxon>Tunicata</taxon>
        <taxon>Ascidiacea</taxon>
        <taxon>Aplousobranchia</taxon>
        <taxon>Clavelinidae</taxon>
        <taxon>Clavelina</taxon>
    </lineage>
</organism>
<evidence type="ECO:0000313" key="3">
    <source>
        <dbReference type="EMBL" id="CAK8694404.1"/>
    </source>
</evidence>
<feature type="chain" id="PRO_5047396430" evidence="2">
    <location>
        <begin position="25"/>
        <end position="834"/>
    </location>
</feature>
<feature type="signal peptide" evidence="2">
    <location>
        <begin position="1"/>
        <end position="24"/>
    </location>
</feature>
<proteinExistence type="predicted"/>
<evidence type="ECO:0000256" key="1">
    <source>
        <dbReference type="SAM" id="MobiDB-lite"/>
    </source>
</evidence>
<dbReference type="PANTHER" id="PTHR22699">
    <property type="entry name" value="THIOREDOXIN DOMAIN-CONTAINING PROTEIN 16"/>
    <property type="match status" value="1"/>
</dbReference>
<dbReference type="Gene3D" id="3.40.30.10">
    <property type="entry name" value="Glutaredoxin"/>
    <property type="match status" value="1"/>
</dbReference>
<dbReference type="EMBL" id="CAWYQH010000141">
    <property type="protein sequence ID" value="CAK8694404.1"/>
    <property type="molecule type" value="Genomic_DNA"/>
</dbReference>
<dbReference type="InterPro" id="IPR036249">
    <property type="entry name" value="Thioredoxin-like_sf"/>
</dbReference>
<keyword evidence="2" id="KW-0732">Signal</keyword>
<keyword evidence="4" id="KW-1185">Reference proteome</keyword>
<comment type="caution">
    <text evidence="3">The sequence shown here is derived from an EMBL/GenBank/DDBJ whole genome shotgun (WGS) entry which is preliminary data.</text>
</comment>
<sequence>MKINYALLLLALSVVTELSGSVSTLPFISDVELTERKLQGYAFGVLPMHQSSIIKDTLVELSPNLNDLGINIFILDCREFNSGLCSEQNRYEQLFLFKNGSQTSISAVHLLTKVHAEGHILSWLQADVFVRISSEQEWNDLKETSLETANIVMAYTRGPGNKLHDFLTKASIKSQSLVKFAYTTDIELTKTLFPGDETDERGTIWFSFCLYDISGSACNTVKYQFTPLRAAVLSAMLKQLPHPNTLVIEGPNASGLLVKSLSNVTRDNLDAIVLVSSPEKLHKTVQIAKAACTNNVGKAHCFVVNGNVDVVGISEYVEENRIRLLLLAAEGRKHDIDVGYLFAETSDEIIYHWYRIELARNFYQMRVGDTSADFLANIADRDDHLRLAYDQQDDPIAYAVHTNKALKDLYLFDFKTIPRLSYVKYNEVIASNNYAVILFTLEFNAKSSAVLSTFSRIHNNYVSKGQKSPLYRVECFDWPDICARAGFETYPAMVLYRSNEQHDPYIYNDVWSEKTMEKVIWLYSTPWPVIAETITDVQQLLNLDYDCVYGLISTQAGEKVFKKVAALHGKRFLFVSARGAAASYIETSLTKKHILEQKDIVLARSRGRFVRNNAFSTDKELEDFLVRAFENDMMQELTASNFQQILNGATSLFVQYKNLSSAADPSIDKLSDILLQLEKEFREKATFVWLDISPGTPGEYIFRMHENGKDMKAPLGFIKQQDVVSIQSFDGVDDESLVSEWIRLCLSGKSQVSYKFQQVDWQPPLSGHNFLRYMMDDGSLPEDYRSFKGSKEDLSEATRSLFSGILFHREQTTKNDKESNNSKTKGTLFVHSEL</sequence>
<protein>
    <submittedName>
        <fullName evidence="3">Uncharacterized protein</fullName>
    </submittedName>
</protein>
<name>A0ABP0GRP5_CLALP</name>
<evidence type="ECO:0000313" key="4">
    <source>
        <dbReference type="Proteomes" id="UP001642483"/>
    </source>
</evidence>
<dbReference type="SUPFAM" id="SSF52833">
    <property type="entry name" value="Thioredoxin-like"/>
    <property type="match status" value="1"/>
</dbReference>